<dbReference type="AlphaFoldDB" id="A0A1G9Z8V3"/>
<dbReference type="PANTHER" id="PTHR43377">
    <property type="entry name" value="BILIVERDIN REDUCTASE A"/>
    <property type="match status" value="1"/>
</dbReference>
<dbReference type="EMBL" id="FNIE01000003">
    <property type="protein sequence ID" value="SDN17251.1"/>
    <property type="molecule type" value="Genomic_DNA"/>
</dbReference>
<dbReference type="RefSeq" id="WP_093783339.1">
    <property type="nucleotide sequence ID" value="NZ_FNIE01000003.1"/>
</dbReference>
<dbReference type="InterPro" id="IPR055170">
    <property type="entry name" value="GFO_IDH_MocA-like_dom"/>
</dbReference>
<evidence type="ECO:0000313" key="3">
    <source>
        <dbReference type="Proteomes" id="UP000199341"/>
    </source>
</evidence>
<dbReference type="PANTHER" id="PTHR43377:SF1">
    <property type="entry name" value="BILIVERDIN REDUCTASE A"/>
    <property type="match status" value="1"/>
</dbReference>
<dbReference type="Gene3D" id="3.30.360.10">
    <property type="entry name" value="Dihydrodipicolinate Reductase, domain 2"/>
    <property type="match status" value="1"/>
</dbReference>
<sequence>MKPLRIALLGTSHVHLADHLAALDRPGLSRAAGLPQADAVILGGSPADRERLLAEMTDVHLPVLAEKPLARSADATAALLRRWQGHLTTAMFLRCSPVFAALRHAVAAGTLGDIAAVHADFSHPGWWDGVFTGAAAWMGDEEQAPGGALADLAVHLLDVLLWIRPDWPLTVCAADRTRSARAGPVVAGSALLRWGPALVTLHTGWTSRPGGLRVAMDGSHGRAVVDRGELTLVNGSSGPRTVHRGPAPAAADAVHAFVGELRGAGSVLPRAADILRCAELADRLIGPDD</sequence>
<name>A0A1G9Z8V3_9ACTN</name>
<protein>
    <submittedName>
        <fullName evidence="2">Predicted dehydrogenase</fullName>
    </submittedName>
</protein>
<dbReference type="STRING" id="310781.SAMN05216259_10343"/>
<dbReference type="Gene3D" id="3.40.50.720">
    <property type="entry name" value="NAD(P)-binding Rossmann-like Domain"/>
    <property type="match status" value="1"/>
</dbReference>
<accession>A0A1G9Z8V3</accession>
<dbReference type="SUPFAM" id="SSF51735">
    <property type="entry name" value="NAD(P)-binding Rossmann-fold domains"/>
    <property type="match status" value="1"/>
</dbReference>
<dbReference type="SUPFAM" id="SSF55347">
    <property type="entry name" value="Glyceraldehyde-3-phosphate dehydrogenase-like, C-terminal domain"/>
    <property type="match status" value="1"/>
</dbReference>
<dbReference type="Proteomes" id="UP000199341">
    <property type="component" value="Unassembled WGS sequence"/>
</dbReference>
<organism evidence="2 3">
    <name type="scientific">Actinacidiphila guanduensis</name>
    <dbReference type="NCBI Taxonomy" id="310781"/>
    <lineage>
        <taxon>Bacteria</taxon>
        <taxon>Bacillati</taxon>
        <taxon>Actinomycetota</taxon>
        <taxon>Actinomycetes</taxon>
        <taxon>Kitasatosporales</taxon>
        <taxon>Streptomycetaceae</taxon>
        <taxon>Actinacidiphila</taxon>
    </lineage>
</organism>
<dbReference type="Pfam" id="PF22725">
    <property type="entry name" value="GFO_IDH_MocA_C3"/>
    <property type="match status" value="1"/>
</dbReference>
<proteinExistence type="predicted"/>
<dbReference type="InterPro" id="IPR036291">
    <property type="entry name" value="NAD(P)-bd_dom_sf"/>
</dbReference>
<evidence type="ECO:0000259" key="1">
    <source>
        <dbReference type="Pfam" id="PF22725"/>
    </source>
</evidence>
<feature type="domain" description="GFO/IDH/MocA-like oxidoreductase" evidence="1">
    <location>
        <begin position="99"/>
        <end position="223"/>
    </location>
</feature>
<gene>
    <name evidence="2" type="ORF">SAMN05216259_10343</name>
</gene>
<dbReference type="OrthoDB" id="9792085at2"/>
<keyword evidence="3" id="KW-1185">Reference proteome</keyword>
<reference evidence="2 3" key="1">
    <citation type="submission" date="2016-10" db="EMBL/GenBank/DDBJ databases">
        <authorList>
            <person name="de Groot N.N."/>
        </authorList>
    </citation>
    <scope>NUCLEOTIDE SEQUENCE [LARGE SCALE GENOMIC DNA]</scope>
    <source>
        <strain evidence="2 3">CGMCC 4.2022</strain>
    </source>
</reference>
<dbReference type="InterPro" id="IPR051450">
    <property type="entry name" value="Gfo/Idh/MocA_Oxidoreductases"/>
</dbReference>
<evidence type="ECO:0000313" key="2">
    <source>
        <dbReference type="EMBL" id="SDN17251.1"/>
    </source>
</evidence>